<dbReference type="EMBL" id="CP009359">
    <property type="protein sequence ID" value="AIW17494.1"/>
    <property type="molecule type" value="Genomic_DNA"/>
</dbReference>
<evidence type="ECO:0000313" key="4">
    <source>
        <dbReference type="Proteomes" id="UP000003836"/>
    </source>
</evidence>
<dbReference type="Proteomes" id="UP000003836">
    <property type="component" value="Unassembled WGS sequence"/>
</dbReference>
<feature type="transmembrane region" description="Helical" evidence="1">
    <location>
        <begin position="6"/>
        <end position="31"/>
    </location>
</feature>
<name>F9T6T0_9VIBR</name>
<geneLocation type="plasmid" evidence="2 5">
    <name>p48</name>
</geneLocation>
<accession>F9T6T0</accession>
<evidence type="ECO:0000313" key="2">
    <source>
        <dbReference type="EMBL" id="AIW17494.1"/>
    </source>
</evidence>
<keyword evidence="1" id="KW-0472">Membrane</keyword>
<gene>
    <name evidence="2" type="ORF">IX91_25900</name>
    <name evidence="3" type="ORF">VITU9109_02887</name>
</gene>
<dbReference type="EMBL" id="AFWI01000154">
    <property type="protein sequence ID" value="EGU54485.1"/>
    <property type="molecule type" value="Genomic_DNA"/>
</dbReference>
<reference evidence="3" key="1">
    <citation type="submission" date="2011-08" db="EMBL/GenBank/DDBJ databases">
        <authorList>
            <person name="Hoffman M."/>
            <person name="Strain E.A."/>
            <person name="Brown E."/>
            <person name="Allard M.W."/>
        </authorList>
    </citation>
    <scope>NUCLEOTIDE SEQUENCE</scope>
    <source>
        <strain evidence="3">ATCC 19109</strain>
    </source>
</reference>
<proteinExistence type="predicted"/>
<dbReference type="KEGG" id="vtu:IX91_25900"/>
<organism evidence="2 5">
    <name type="scientific">Vibrio tubiashii ATCC 19109</name>
    <dbReference type="NCBI Taxonomy" id="1051646"/>
    <lineage>
        <taxon>Bacteria</taxon>
        <taxon>Pseudomonadati</taxon>
        <taxon>Pseudomonadota</taxon>
        <taxon>Gammaproteobacteria</taxon>
        <taxon>Vibrionales</taxon>
        <taxon>Vibrionaceae</taxon>
        <taxon>Vibrio</taxon>
        <taxon>Vibrio oreintalis group</taxon>
    </lineage>
</organism>
<evidence type="ECO:0000313" key="3">
    <source>
        <dbReference type="EMBL" id="EGU54485.1"/>
    </source>
</evidence>
<dbReference type="HOGENOM" id="CLU_1602040_0_0_6"/>
<dbReference type="AlphaFoldDB" id="F9T6T0"/>
<keyword evidence="4" id="KW-1185">Reference proteome</keyword>
<dbReference type="PATRIC" id="fig|1051646.9.peg.5050"/>
<keyword evidence="1" id="KW-1133">Transmembrane helix</keyword>
<keyword evidence="2" id="KW-0614">Plasmid</keyword>
<reference evidence="2 5" key="3">
    <citation type="submission" date="2014-08" db="EMBL/GenBank/DDBJ databases">
        <title>First Complete Genome Sequence of the Shellfish Pathogen Vibrio tubiashii.</title>
        <authorList>
            <person name="Richards G.P."/>
            <person name="Needleman D.S."/>
            <person name="Watson M.A."/>
            <person name="Bono J.L."/>
        </authorList>
    </citation>
    <scope>NUCLEOTIDE SEQUENCE [LARGE SCALE GENOMIC DNA]</scope>
    <source>
        <strain evidence="2 5">ATCC 19109</strain>
        <plasmid evidence="2">p48</plasmid>
        <plasmid evidence="5">Plasmid p48</plasmid>
    </source>
</reference>
<reference evidence="3 4" key="2">
    <citation type="journal article" date="2012" name="Int. J. Syst. Evol. Microbiol.">
        <title>Vibrio caribbeanicus sp. nov., isolated from the marine sponge Scleritoderma cyanea.</title>
        <authorList>
            <person name="Hoffmann M."/>
            <person name="Monday S.R."/>
            <person name="Allard M.W."/>
            <person name="Strain E.A."/>
            <person name="Whittaker P."/>
            <person name="Naum M."/>
            <person name="McCarthy P.J."/>
            <person name="Lopez J.V."/>
            <person name="Fischer M."/>
            <person name="Brown E.W."/>
        </authorList>
    </citation>
    <scope>NUCLEOTIDE SEQUENCE [LARGE SCALE GENOMIC DNA]</scope>
    <source>
        <strain evidence="3 4">ATCC 19109</strain>
    </source>
</reference>
<sequence>MGLLELNVRVAISVALLVSIFAATVPPLMLYSEQKEFTNNIDELTHASINKIKLSNLQSNCPTSLSNINVTDLVTENLLDSSWLDRGTNFTITIEHKRINTSVGTSYTKPAFVHIQYSFASIQEAQPFYELADLIDKQNISFITAINSNDYALNSYYLTKNGCSTL</sequence>
<evidence type="ECO:0000313" key="5">
    <source>
        <dbReference type="Proteomes" id="UP000030071"/>
    </source>
</evidence>
<dbReference type="GeneID" id="23448160"/>
<dbReference type="Proteomes" id="UP000030071">
    <property type="component" value="Plasmid p48"/>
</dbReference>
<keyword evidence="1" id="KW-0812">Transmembrane</keyword>
<protein>
    <submittedName>
        <fullName evidence="2">Uncharacterized protein</fullName>
    </submittedName>
</protein>
<evidence type="ECO:0000256" key="1">
    <source>
        <dbReference type="SAM" id="Phobius"/>
    </source>
</evidence>
<dbReference type="RefSeq" id="WP_004745309.1">
    <property type="nucleotide sequence ID" value="NZ_AFWI01000154.1"/>
</dbReference>